<evidence type="ECO:0000259" key="10">
    <source>
        <dbReference type="Pfam" id="PF16491"/>
    </source>
</evidence>
<keyword evidence="2" id="KW-0479">Metal-binding</keyword>
<feature type="transmembrane region" description="Helical" evidence="8">
    <location>
        <begin position="242"/>
        <end position="260"/>
    </location>
</feature>
<keyword evidence="5 6" id="KW-0482">Metalloprotease</keyword>
<dbReference type="GO" id="GO:0006508">
    <property type="term" value="P:proteolysis"/>
    <property type="evidence" value="ECO:0007669"/>
    <property type="project" value="UniProtKB-KW"/>
</dbReference>
<dbReference type="GO" id="GO:0004222">
    <property type="term" value="F:metalloendopeptidase activity"/>
    <property type="evidence" value="ECO:0007669"/>
    <property type="project" value="InterPro"/>
</dbReference>
<accession>A0A5J4UPE0</accession>
<gene>
    <name evidence="11" type="ORF">EZS28_031897</name>
</gene>
<feature type="domain" description="CAAX prenyl protease 1 N-terminal" evidence="10">
    <location>
        <begin position="6"/>
        <end position="95"/>
    </location>
</feature>
<dbReference type="PANTHER" id="PTHR10120">
    <property type="entry name" value="CAAX PRENYL PROTEASE 1"/>
    <property type="match status" value="1"/>
</dbReference>
<organism evidence="11 12">
    <name type="scientific">Streblomastix strix</name>
    <dbReference type="NCBI Taxonomy" id="222440"/>
    <lineage>
        <taxon>Eukaryota</taxon>
        <taxon>Metamonada</taxon>
        <taxon>Preaxostyla</taxon>
        <taxon>Oxymonadida</taxon>
        <taxon>Streblomastigidae</taxon>
        <taxon>Streblomastix</taxon>
    </lineage>
</organism>
<evidence type="ECO:0000259" key="9">
    <source>
        <dbReference type="Pfam" id="PF01435"/>
    </source>
</evidence>
<dbReference type="EMBL" id="SNRW01013476">
    <property type="protein sequence ID" value="KAA6372576.1"/>
    <property type="molecule type" value="Genomic_DNA"/>
</dbReference>
<keyword evidence="3 6" id="KW-0378">Hydrolase</keyword>
<dbReference type="InterPro" id="IPR032456">
    <property type="entry name" value="Peptidase_M48_N"/>
</dbReference>
<dbReference type="Pfam" id="PF16491">
    <property type="entry name" value="Peptidase_M48_N"/>
    <property type="match status" value="1"/>
</dbReference>
<dbReference type="OrthoDB" id="360839at2759"/>
<keyword evidence="8" id="KW-0812">Transmembrane</keyword>
<comment type="similarity">
    <text evidence="6">Belongs to the peptidase M48 family.</text>
</comment>
<feature type="region of interest" description="Disordered" evidence="7">
    <location>
        <begin position="179"/>
        <end position="202"/>
    </location>
</feature>
<dbReference type="InterPro" id="IPR001915">
    <property type="entry name" value="Peptidase_M48"/>
</dbReference>
<dbReference type="GO" id="GO:0046872">
    <property type="term" value="F:metal ion binding"/>
    <property type="evidence" value="ECO:0007669"/>
    <property type="project" value="UniProtKB-KW"/>
</dbReference>
<evidence type="ECO:0000256" key="5">
    <source>
        <dbReference type="ARBA" id="ARBA00023049"/>
    </source>
</evidence>
<evidence type="ECO:0000256" key="1">
    <source>
        <dbReference type="ARBA" id="ARBA00022670"/>
    </source>
</evidence>
<sequence>MYMSSVLILHIPLKYYYNFFVEQKYGFNKSTKLVFFKDKFQIILITTLLLVISFDFLVWLIDLRLFSEYYWISAFAIFGVFGMIITYAIFPVFIKILIGSTVPLQEVDIETYAAIESLYKKCGFNTKKVLMSLRSKRSTHTNAFVMDMFGVKLVVLYDNLLQLAGIDTKADKVKQLQNQGLKEQTDDRSLQTDKKDGRNNELNQSRNEKLVTKDPKLSGIEKIVAVLAHEIGHQKYWHTYKLLVFVLVAVFFLFFIFSLLNKTDFFAVIFGFNGEIGEKFEYNLEFVNLFGIFVAIKSHLSLIMWIINILQRRLENQADQYAVDLGYGQALGNFLISMSKENLSDLNPDPLYI</sequence>
<feature type="transmembrane region" description="Helical" evidence="8">
    <location>
        <begin position="69"/>
        <end position="90"/>
    </location>
</feature>
<dbReference type="AlphaFoldDB" id="A0A5J4UPE0"/>
<evidence type="ECO:0000313" key="11">
    <source>
        <dbReference type="EMBL" id="KAA6372576.1"/>
    </source>
</evidence>
<feature type="transmembrane region" description="Helical" evidence="8">
    <location>
        <begin position="286"/>
        <end position="307"/>
    </location>
</feature>
<evidence type="ECO:0000313" key="12">
    <source>
        <dbReference type="Proteomes" id="UP000324800"/>
    </source>
</evidence>
<evidence type="ECO:0000256" key="4">
    <source>
        <dbReference type="ARBA" id="ARBA00022833"/>
    </source>
</evidence>
<evidence type="ECO:0000256" key="7">
    <source>
        <dbReference type="SAM" id="MobiDB-lite"/>
    </source>
</evidence>
<feature type="transmembrane region" description="Helical" evidence="8">
    <location>
        <begin position="42"/>
        <end position="63"/>
    </location>
</feature>
<comment type="caution">
    <text evidence="11">The sequence shown here is derived from an EMBL/GenBank/DDBJ whole genome shotgun (WGS) entry which is preliminary data.</text>
</comment>
<reference evidence="11 12" key="1">
    <citation type="submission" date="2019-03" db="EMBL/GenBank/DDBJ databases">
        <title>Single cell metagenomics reveals metabolic interactions within the superorganism composed of flagellate Streblomastix strix and complex community of Bacteroidetes bacteria on its surface.</title>
        <authorList>
            <person name="Treitli S.C."/>
            <person name="Kolisko M."/>
            <person name="Husnik F."/>
            <person name="Keeling P."/>
            <person name="Hampl V."/>
        </authorList>
    </citation>
    <scope>NUCLEOTIDE SEQUENCE [LARGE SCALE GENOMIC DNA]</scope>
    <source>
        <strain evidence="11">ST1C</strain>
    </source>
</reference>
<feature type="domain" description="Peptidase M48" evidence="9">
    <location>
        <begin position="114"/>
        <end position="328"/>
    </location>
</feature>
<keyword evidence="8" id="KW-1133">Transmembrane helix</keyword>
<evidence type="ECO:0000256" key="3">
    <source>
        <dbReference type="ARBA" id="ARBA00022801"/>
    </source>
</evidence>
<dbReference type="Pfam" id="PF01435">
    <property type="entry name" value="Peptidase_M48"/>
    <property type="match status" value="1"/>
</dbReference>
<dbReference type="Gene3D" id="3.30.2010.10">
    <property type="entry name" value="Metalloproteases ('zincins'), catalytic domain"/>
    <property type="match status" value="1"/>
</dbReference>
<evidence type="ECO:0000256" key="8">
    <source>
        <dbReference type="SAM" id="Phobius"/>
    </source>
</evidence>
<feature type="compositionally biased region" description="Basic and acidic residues" evidence="7">
    <location>
        <begin position="183"/>
        <end position="199"/>
    </location>
</feature>
<keyword evidence="4 6" id="KW-0862">Zinc</keyword>
<evidence type="ECO:0000256" key="2">
    <source>
        <dbReference type="ARBA" id="ARBA00022723"/>
    </source>
</evidence>
<comment type="cofactor">
    <cofactor evidence="6">
        <name>Zn(2+)</name>
        <dbReference type="ChEBI" id="CHEBI:29105"/>
    </cofactor>
    <text evidence="6">Binds 1 zinc ion per subunit.</text>
</comment>
<dbReference type="Proteomes" id="UP000324800">
    <property type="component" value="Unassembled WGS sequence"/>
</dbReference>
<name>A0A5J4UPE0_9EUKA</name>
<evidence type="ECO:0000256" key="6">
    <source>
        <dbReference type="RuleBase" id="RU003983"/>
    </source>
</evidence>
<protein>
    <submittedName>
        <fullName evidence="11">Putative farnesylated protein converting enzyme 1</fullName>
    </submittedName>
</protein>
<keyword evidence="1 6" id="KW-0645">Protease</keyword>
<keyword evidence="8" id="KW-0472">Membrane</keyword>
<proteinExistence type="inferred from homology"/>